<dbReference type="RefSeq" id="WP_125554878.1">
    <property type="nucleotide sequence ID" value="NZ_RBVX01000003.1"/>
</dbReference>
<dbReference type="OrthoDB" id="9783269at2"/>
<sequence>MVEQCVIYFIRHGMTEGNRLKQYTGWSNPCILPSERFRLKHASAPVVDEVWCSDLKRAVETSNVLFPDHMLRQTWTLREMCFGDFEGKDYNELKEQPEYRYWLNDMKERAPVNGETMDDFHNRIQQAWKKIKQTKRKRIAVVTHSGWIREWCHLYVKDHKLNNLWHIPYAAGMKASFQRKGGEWHCTLLQEAPLMEKKTGY</sequence>
<reference evidence="1 2" key="1">
    <citation type="submission" date="2018-10" db="EMBL/GenBank/DDBJ databases">
        <title>Draft genome sequence of Bacillus salarius IM0101, isolated from a hypersaline soil in Inner Mongolia, China.</title>
        <authorList>
            <person name="Yamprayoonswat W."/>
            <person name="Boonvisut S."/>
            <person name="Jumpathong W."/>
            <person name="Sittihan S."/>
            <person name="Ruangsuj P."/>
            <person name="Wanthongcharoen S."/>
            <person name="Thongpramul N."/>
            <person name="Pimmason S."/>
            <person name="Yu B."/>
            <person name="Yasawong M."/>
        </authorList>
    </citation>
    <scope>NUCLEOTIDE SEQUENCE [LARGE SCALE GENOMIC DNA]</scope>
    <source>
        <strain evidence="1 2">IM0101</strain>
    </source>
</reference>
<dbReference type="AlphaFoldDB" id="A0A428N8F8"/>
<dbReference type="PANTHER" id="PTHR48100">
    <property type="entry name" value="BROAD-SPECIFICITY PHOSPHATASE YOR283W-RELATED"/>
    <property type="match status" value="1"/>
</dbReference>
<dbReference type="InterPro" id="IPR013078">
    <property type="entry name" value="His_Pase_superF_clade-1"/>
</dbReference>
<accession>A0A428N8F8</accession>
<dbReference type="InterPro" id="IPR050275">
    <property type="entry name" value="PGM_Phosphatase"/>
</dbReference>
<protein>
    <submittedName>
        <fullName evidence="1">Histidine phosphatase family protein</fullName>
    </submittedName>
</protein>
<comment type="caution">
    <text evidence="1">The sequence shown here is derived from an EMBL/GenBank/DDBJ whole genome shotgun (WGS) entry which is preliminary data.</text>
</comment>
<proteinExistence type="predicted"/>
<dbReference type="Proteomes" id="UP000275076">
    <property type="component" value="Unassembled WGS sequence"/>
</dbReference>
<organism evidence="1 2">
    <name type="scientific">Salibacterium salarium</name>
    <dbReference type="NCBI Taxonomy" id="284579"/>
    <lineage>
        <taxon>Bacteria</taxon>
        <taxon>Bacillati</taxon>
        <taxon>Bacillota</taxon>
        <taxon>Bacilli</taxon>
        <taxon>Bacillales</taxon>
        <taxon>Bacillaceae</taxon>
    </lineage>
</organism>
<dbReference type="InterPro" id="IPR029033">
    <property type="entry name" value="His_PPase_superfam"/>
</dbReference>
<dbReference type="SUPFAM" id="SSF53254">
    <property type="entry name" value="Phosphoglycerate mutase-like"/>
    <property type="match status" value="1"/>
</dbReference>
<dbReference type="SMART" id="SM00855">
    <property type="entry name" value="PGAM"/>
    <property type="match status" value="1"/>
</dbReference>
<dbReference type="GO" id="GO:0005737">
    <property type="term" value="C:cytoplasm"/>
    <property type="evidence" value="ECO:0007669"/>
    <property type="project" value="TreeGrafter"/>
</dbReference>
<keyword evidence="2" id="KW-1185">Reference proteome</keyword>
<dbReference type="PANTHER" id="PTHR48100:SF1">
    <property type="entry name" value="HISTIDINE PHOSPHATASE FAMILY PROTEIN-RELATED"/>
    <property type="match status" value="1"/>
</dbReference>
<evidence type="ECO:0000313" key="1">
    <source>
        <dbReference type="EMBL" id="RSL34647.1"/>
    </source>
</evidence>
<dbReference type="CDD" id="cd07067">
    <property type="entry name" value="HP_PGM_like"/>
    <property type="match status" value="1"/>
</dbReference>
<dbReference type="EMBL" id="RBVX01000003">
    <property type="protein sequence ID" value="RSL34647.1"/>
    <property type="molecule type" value="Genomic_DNA"/>
</dbReference>
<gene>
    <name evidence="1" type="ORF">D7Z54_05790</name>
</gene>
<dbReference type="GO" id="GO:0016791">
    <property type="term" value="F:phosphatase activity"/>
    <property type="evidence" value="ECO:0007669"/>
    <property type="project" value="TreeGrafter"/>
</dbReference>
<name>A0A428N8F8_9BACI</name>
<dbReference type="Pfam" id="PF00300">
    <property type="entry name" value="His_Phos_1"/>
    <property type="match status" value="1"/>
</dbReference>
<dbReference type="Gene3D" id="3.40.50.1240">
    <property type="entry name" value="Phosphoglycerate mutase-like"/>
    <property type="match status" value="1"/>
</dbReference>
<evidence type="ECO:0000313" key="2">
    <source>
        <dbReference type="Proteomes" id="UP000275076"/>
    </source>
</evidence>